<name>A0A7V8NPL7_9BACT</name>
<proteinExistence type="predicted"/>
<organism evidence="1 2">
    <name type="scientific">Candidatus Acidiferrum panamense</name>
    <dbReference type="NCBI Taxonomy" id="2741543"/>
    <lineage>
        <taxon>Bacteria</taxon>
        <taxon>Pseudomonadati</taxon>
        <taxon>Acidobacteriota</taxon>
        <taxon>Terriglobia</taxon>
        <taxon>Candidatus Acidiferrales</taxon>
        <taxon>Candidatus Acidiferrum</taxon>
    </lineage>
</organism>
<keyword evidence="2" id="KW-1185">Reference proteome</keyword>
<dbReference type="Proteomes" id="UP000567293">
    <property type="component" value="Unassembled WGS sequence"/>
</dbReference>
<comment type="caution">
    <text evidence="1">The sequence shown here is derived from an EMBL/GenBank/DDBJ whole genome shotgun (WGS) entry which is preliminary data.</text>
</comment>
<evidence type="ECO:0000313" key="1">
    <source>
        <dbReference type="EMBL" id="MBA0085175.1"/>
    </source>
</evidence>
<accession>A0A7V8NPL7</accession>
<dbReference type="EMBL" id="JACDQQ010000897">
    <property type="protein sequence ID" value="MBA0085175.1"/>
    <property type="molecule type" value="Genomic_DNA"/>
</dbReference>
<protein>
    <submittedName>
        <fullName evidence="1">Uncharacterized protein</fullName>
    </submittedName>
</protein>
<sequence>MRIWGQMTAVATPGNITALLYWGTGADANGTILGTTAATALTAGTALSWELDLLIRCRTLGSGGALITHGMLNANVSLIASTLQPVMIPASSAAAVTVDLTANNVMSPQMIASGSAGSAVIVHDYTYEALN</sequence>
<dbReference type="AlphaFoldDB" id="A0A7V8NPL7"/>
<gene>
    <name evidence="1" type="ORF">HRJ53_09275</name>
</gene>
<reference evidence="1" key="1">
    <citation type="submission" date="2020-06" db="EMBL/GenBank/DDBJ databases">
        <title>Legume-microbial interactions unlock mineral nutrients during tropical forest succession.</title>
        <authorList>
            <person name="Epihov D.Z."/>
        </authorList>
    </citation>
    <scope>NUCLEOTIDE SEQUENCE [LARGE SCALE GENOMIC DNA]</scope>
    <source>
        <strain evidence="1">Pan2503</strain>
    </source>
</reference>
<evidence type="ECO:0000313" key="2">
    <source>
        <dbReference type="Proteomes" id="UP000567293"/>
    </source>
</evidence>